<sequence length="173" mass="20054">MEIIKNIYKLVGIVRHIDLLRLEEGAKQYLTQLNISFEIITAKSSALKVKTRQWKCRKDNLAEIPKLITLTKDLFERFLTDIPVTVHPIAYTPAVADNVEPEWINNKMLTLDVKLKDINRDTGIDKLSLSSWINGTEPMSQDVKAMFFYYFESIGQKNNQHSTQKEFSEPCYN</sequence>
<organism evidence="1 2">
    <name type="scientific">Pedobacter lusitanus</name>
    <dbReference type="NCBI Taxonomy" id="1503925"/>
    <lineage>
        <taxon>Bacteria</taxon>
        <taxon>Pseudomonadati</taxon>
        <taxon>Bacteroidota</taxon>
        <taxon>Sphingobacteriia</taxon>
        <taxon>Sphingobacteriales</taxon>
        <taxon>Sphingobacteriaceae</taxon>
        <taxon>Pedobacter</taxon>
    </lineage>
</organism>
<dbReference type="Proteomes" id="UP000032049">
    <property type="component" value="Unassembled WGS sequence"/>
</dbReference>
<proteinExistence type="predicted"/>
<dbReference type="RefSeq" id="WP_041880212.1">
    <property type="nucleotide sequence ID" value="NZ_CP157278.1"/>
</dbReference>
<comment type="caution">
    <text evidence="1">The sequence shown here is derived from an EMBL/GenBank/DDBJ whole genome shotgun (WGS) entry which is preliminary data.</text>
</comment>
<name>A0A0D0GNG1_9SPHI</name>
<protein>
    <submittedName>
        <fullName evidence="1">Contig29, whole genome shotgun sequence</fullName>
    </submittedName>
</protein>
<gene>
    <name evidence="1" type="ORF">TH53_07165</name>
</gene>
<dbReference type="AlphaFoldDB" id="A0A0D0GNG1"/>
<dbReference type="EMBL" id="JXRA01000029">
    <property type="protein sequence ID" value="KIO77715.1"/>
    <property type="molecule type" value="Genomic_DNA"/>
</dbReference>
<evidence type="ECO:0000313" key="1">
    <source>
        <dbReference type="EMBL" id="KIO77715.1"/>
    </source>
</evidence>
<evidence type="ECO:0000313" key="2">
    <source>
        <dbReference type="Proteomes" id="UP000032049"/>
    </source>
</evidence>
<accession>A0A0D0GNG1</accession>
<reference evidence="1 2" key="1">
    <citation type="submission" date="2015-01" db="EMBL/GenBank/DDBJ databases">
        <title>Draft genome sequence of Pedobacter sp. NL19 isolated from sludge of an effluent treatment pond in an abandoned uranium mine.</title>
        <authorList>
            <person name="Santos T."/>
            <person name="Caetano T."/>
            <person name="Covas C."/>
            <person name="Cruz A."/>
            <person name="Mendo S."/>
        </authorList>
    </citation>
    <scope>NUCLEOTIDE SEQUENCE [LARGE SCALE GENOMIC DNA]</scope>
    <source>
        <strain evidence="1 2">NL19</strain>
    </source>
</reference>
<dbReference type="OrthoDB" id="677191at2"/>
<keyword evidence="2" id="KW-1185">Reference proteome</keyword>